<dbReference type="HOGENOM" id="CLU_3356971_0_0_6"/>
<dbReference type="PATRIC" id="fig|225937.3.peg.505"/>
<dbReference type="EMBL" id="CP001978">
    <property type="protein sequence ID" value="ADP96263.1"/>
    <property type="molecule type" value="Genomic_DNA"/>
</dbReference>
<protein>
    <submittedName>
        <fullName evidence="1">Uncharacterized protein</fullName>
    </submittedName>
</protein>
<gene>
    <name evidence="1" type="ordered locus">HP15_499</name>
</gene>
<reference evidence="1 2" key="1">
    <citation type="journal article" date="2010" name="Stand. Genomic Sci.">
        <title>Complete genome sequence of Marinobacter adhaerens type strain (HP15), a diatom-interacting marine microorganism.</title>
        <authorList>
            <person name="Gardes A."/>
            <person name="Kaeppel E."/>
            <person name="Shehzad A."/>
            <person name="Seebah S."/>
            <person name="Teeling H."/>
            <person name="Yarza P."/>
            <person name="Glockner F.O."/>
            <person name="Grossart H.P."/>
            <person name="Ullrich M.S."/>
        </authorList>
    </citation>
    <scope>NUCLEOTIDE SEQUENCE [LARGE SCALE GENOMIC DNA]</scope>
    <source>
        <strain evidence="2">DSM 23420 / HP15</strain>
    </source>
</reference>
<sequence length="36" mass="4045">MEMASGWRQFRSILTSASDKGKTTARFGGPFRILHC</sequence>
<evidence type="ECO:0000313" key="1">
    <source>
        <dbReference type="EMBL" id="ADP96263.1"/>
    </source>
</evidence>
<organism evidence="1 2">
    <name type="scientific">Marinobacter adhaerens (strain DSM 23420 / HP15)</name>
    <dbReference type="NCBI Taxonomy" id="225937"/>
    <lineage>
        <taxon>Bacteria</taxon>
        <taxon>Pseudomonadati</taxon>
        <taxon>Pseudomonadota</taxon>
        <taxon>Gammaproteobacteria</taxon>
        <taxon>Pseudomonadales</taxon>
        <taxon>Marinobacteraceae</taxon>
        <taxon>Marinobacter</taxon>
    </lineage>
</organism>
<accession>E4PNE5</accession>
<evidence type="ECO:0000313" key="2">
    <source>
        <dbReference type="Proteomes" id="UP000007077"/>
    </source>
</evidence>
<dbReference type="KEGG" id="mad:HP15_499"/>
<dbReference type="STRING" id="225937.HP15_499"/>
<proteinExistence type="predicted"/>
<name>E4PNE5_MARAH</name>
<dbReference type="Proteomes" id="UP000007077">
    <property type="component" value="Chromosome"/>
</dbReference>
<dbReference type="AlphaFoldDB" id="E4PNE5"/>
<reference evidence="2" key="2">
    <citation type="submission" date="2010-02" db="EMBL/GenBank/DDBJ databases">
        <title>Complete genome sequence of Marinobacter adhaerens type strain (HP15).</title>
        <authorList>
            <person name="Gaerdes A.A.M."/>
            <person name="Kaeppel E."/>
            <person name="Shezad A."/>
            <person name="Seebah S."/>
            <person name="Teeling H."/>
            <person name="Yarza P."/>
            <person name="Gloeckner F.O."/>
            <person name="Ullrich M.S."/>
        </authorList>
    </citation>
    <scope>NUCLEOTIDE SEQUENCE [LARGE SCALE GENOMIC DNA]</scope>
    <source>
        <strain evidence="2">DSM 23420 / HP15</strain>
    </source>
</reference>